<dbReference type="InterPro" id="IPR051309">
    <property type="entry name" value="ABCF_ATPase"/>
</dbReference>
<evidence type="ECO:0000313" key="5">
    <source>
        <dbReference type="Proteomes" id="UP000003793"/>
    </source>
</evidence>
<feature type="domain" description="ABC transporter" evidence="3">
    <location>
        <begin position="17"/>
        <end position="232"/>
    </location>
</feature>
<keyword evidence="2 4" id="KW-0067">ATP-binding</keyword>
<dbReference type="Pfam" id="PF12848">
    <property type="entry name" value="ABC_tran_Xtn"/>
    <property type="match status" value="1"/>
</dbReference>
<dbReference type="Pfam" id="PF00005">
    <property type="entry name" value="ABC_tran"/>
    <property type="match status" value="1"/>
</dbReference>
<reference evidence="4 5" key="2">
    <citation type="submission" date="2009-03" db="EMBL/GenBank/DDBJ databases">
        <title>Draft genome sequence of Coprococcus comes (ATCC 27758).</title>
        <authorList>
            <person name="Sudarsanam P."/>
            <person name="Ley R."/>
            <person name="Guruge J."/>
            <person name="Turnbaugh P.J."/>
            <person name="Mahowald M."/>
            <person name="Liep D."/>
            <person name="Gordon J."/>
        </authorList>
    </citation>
    <scope>NUCLEOTIDE SEQUENCE [LARGE SCALE GENOMIC DNA]</scope>
    <source>
        <strain evidence="4 5">ATCC 27758</strain>
    </source>
</reference>
<evidence type="ECO:0000313" key="4">
    <source>
        <dbReference type="EMBL" id="EEG90875.1"/>
    </source>
</evidence>
<dbReference type="InterPro" id="IPR003593">
    <property type="entry name" value="AAA+_ATPase"/>
</dbReference>
<dbReference type="CDD" id="cd03221">
    <property type="entry name" value="ABCF_EF-3"/>
    <property type="match status" value="1"/>
</dbReference>
<dbReference type="InterPro" id="IPR027417">
    <property type="entry name" value="P-loop_NTPase"/>
</dbReference>
<comment type="caution">
    <text evidence="4">The sequence shown here is derived from an EMBL/GenBank/DDBJ whole genome shotgun (WGS) entry which is preliminary data.</text>
</comment>
<dbReference type="EMBL" id="ABVR01000037">
    <property type="protein sequence ID" value="EEG90875.1"/>
    <property type="molecule type" value="Genomic_DNA"/>
</dbReference>
<evidence type="ECO:0000259" key="3">
    <source>
        <dbReference type="PROSITE" id="PS50893"/>
    </source>
</evidence>
<keyword evidence="1" id="KW-0547">Nucleotide-binding</keyword>
<evidence type="ECO:0000256" key="1">
    <source>
        <dbReference type="ARBA" id="ARBA00022741"/>
    </source>
</evidence>
<dbReference type="AlphaFoldDB" id="C0B7I2"/>
<dbReference type="PANTHER" id="PTHR42855:SF1">
    <property type="entry name" value="ABC TRANSPORTER DOMAIN-CONTAINING PROTEIN"/>
    <property type="match status" value="1"/>
</dbReference>
<dbReference type="HOGENOM" id="CLU_000604_36_4_9"/>
<organism evidence="4 5">
    <name type="scientific">Coprococcus comes ATCC 27758</name>
    <dbReference type="NCBI Taxonomy" id="470146"/>
    <lineage>
        <taxon>Bacteria</taxon>
        <taxon>Bacillati</taxon>
        <taxon>Bacillota</taxon>
        <taxon>Clostridia</taxon>
        <taxon>Lachnospirales</taxon>
        <taxon>Lachnospiraceae</taxon>
        <taxon>Coprococcus</taxon>
    </lineage>
</organism>
<gene>
    <name evidence="4" type="ORF">COPCOM_01103</name>
</gene>
<dbReference type="GO" id="GO:0016887">
    <property type="term" value="F:ATP hydrolysis activity"/>
    <property type="evidence" value="ECO:0007669"/>
    <property type="project" value="InterPro"/>
</dbReference>
<reference evidence="4 5" key="1">
    <citation type="submission" date="2009-02" db="EMBL/GenBank/DDBJ databases">
        <authorList>
            <person name="Fulton L."/>
            <person name="Clifton S."/>
            <person name="Fulton B."/>
            <person name="Xu J."/>
            <person name="Minx P."/>
            <person name="Pepin K.H."/>
            <person name="Johnson M."/>
            <person name="Bhonagiri V."/>
            <person name="Nash W.E."/>
            <person name="Mardis E.R."/>
            <person name="Wilson R.K."/>
        </authorList>
    </citation>
    <scope>NUCLEOTIDE SEQUENCE [LARGE SCALE GENOMIC DNA]</scope>
    <source>
        <strain evidence="4 5">ATCC 27758</strain>
    </source>
</reference>
<protein>
    <submittedName>
        <fullName evidence="4">ABC transporter, ATP-binding protein</fullName>
    </submittedName>
</protein>
<dbReference type="InterPro" id="IPR003439">
    <property type="entry name" value="ABC_transporter-like_ATP-bd"/>
</dbReference>
<proteinExistence type="predicted"/>
<dbReference type="SMART" id="SM00382">
    <property type="entry name" value="AAA"/>
    <property type="match status" value="1"/>
</dbReference>
<sequence>MEKDKTENHRGKYMNLLTMEHVSKAYTDRVLLDDVGFGINKNEKIGVIGVNGMGKSTLLKIVAGIEESDAGTISMGNQVKICYLPQTPVFEAGTTILRAATEGNYDELNRWTIEAEAKSMLNQLGFTDYDEKIEHMSGGQKKRVALVRALLTPADILVLDEPTNHLDNEMSEWLEEYLIQFRGAILMVTHDRYFLDRVVNRIVEVDHGKLYNYPGNYSEFVRLKAERQNMELATERKRKAFCVRSWNGYTAAQGREVPNRKRILTGFMLCRK</sequence>
<dbReference type="GO" id="GO:0005524">
    <property type="term" value="F:ATP binding"/>
    <property type="evidence" value="ECO:0007669"/>
    <property type="project" value="UniProtKB-KW"/>
</dbReference>
<dbReference type="PROSITE" id="PS00211">
    <property type="entry name" value="ABC_TRANSPORTER_1"/>
    <property type="match status" value="1"/>
</dbReference>
<dbReference type="SUPFAM" id="SSF52540">
    <property type="entry name" value="P-loop containing nucleoside triphosphate hydrolases"/>
    <property type="match status" value="1"/>
</dbReference>
<dbReference type="InterPro" id="IPR017871">
    <property type="entry name" value="ABC_transporter-like_CS"/>
</dbReference>
<dbReference type="Proteomes" id="UP000003793">
    <property type="component" value="Unassembled WGS sequence"/>
</dbReference>
<accession>C0B7I2</accession>
<dbReference type="PANTHER" id="PTHR42855">
    <property type="entry name" value="ABC TRANSPORTER ATP-BINDING SUBUNIT"/>
    <property type="match status" value="1"/>
</dbReference>
<dbReference type="PROSITE" id="PS50893">
    <property type="entry name" value="ABC_TRANSPORTER_2"/>
    <property type="match status" value="1"/>
</dbReference>
<dbReference type="FunFam" id="3.40.50.300:FF:000011">
    <property type="entry name" value="Putative ABC transporter ATP-binding component"/>
    <property type="match status" value="1"/>
</dbReference>
<dbReference type="Gene3D" id="3.40.50.300">
    <property type="entry name" value="P-loop containing nucleotide triphosphate hydrolases"/>
    <property type="match status" value="1"/>
</dbReference>
<evidence type="ECO:0000256" key="2">
    <source>
        <dbReference type="ARBA" id="ARBA00022840"/>
    </source>
</evidence>
<dbReference type="InterPro" id="IPR032781">
    <property type="entry name" value="ABC_tran_Xtn"/>
</dbReference>
<name>C0B7I2_9FIRM</name>